<evidence type="ECO:0000313" key="2">
    <source>
        <dbReference type="Proteomes" id="UP000092462"/>
    </source>
</evidence>
<organism evidence="1 2">
    <name type="scientific">Phlebotomus papatasi</name>
    <name type="common">Sandfly</name>
    <dbReference type="NCBI Taxonomy" id="29031"/>
    <lineage>
        <taxon>Eukaryota</taxon>
        <taxon>Metazoa</taxon>
        <taxon>Ecdysozoa</taxon>
        <taxon>Arthropoda</taxon>
        <taxon>Hexapoda</taxon>
        <taxon>Insecta</taxon>
        <taxon>Pterygota</taxon>
        <taxon>Neoptera</taxon>
        <taxon>Endopterygota</taxon>
        <taxon>Diptera</taxon>
        <taxon>Nematocera</taxon>
        <taxon>Psychodoidea</taxon>
        <taxon>Psychodidae</taxon>
        <taxon>Phlebotomus</taxon>
        <taxon>Phlebotomus</taxon>
    </lineage>
</organism>
<evidence type="ECO:0008006" key="3">
    <source>
        <dbReference type="Google" id="ProtNLM"/>
    </source>
</evidence>
<dbReference type="Proteomes" id="UP000092462">
    <property type="component" value="Unassembled WGS sequence"/>
</dbReference>
<name>A0A1B0EWU1_PHLPP</name>
<dbReference type="EnsemblMetazoa" id="PPAI004426-RA">
    <property type="protein sequence ID" value="PPAI004426-PA"/>
    <property type="gene ID" value="PPAI004426"/>
</dbReference>
<sequence>MQYSIIFTILLFIYAKNPELSKKIFLSFSGSILIISLVSHWRNRFQCSFDVIYNTGTELYMAPWNRIHPYISGIFAGWYLISRSGKLNISPGKVKFLKAISVLYFVISMHSTLVRNISYYWASPLLTLGRFGFGLSIVWWIICSVCGYGGWFTDFLSSKLFIHINKLSYGVYLLNPLTIATIHGLRDGSSHFSPIISWVMTLGMMIIVYCVSFVFTLFFEIPYHNLASLLLRNRPKSTFKVKSK</sequence>
<dbReference type="VEuPathDB" id="VectorBase:PPAPM1_001053"/>
<dbReference type="PANTHER" id="PTHR11161:SF15">
    <property type="entry name" value="GH19286P-RELATED"/>
    <property type="match status" value="1"/>
</dbReference>
<evidence type="ECO:0000313" key="1">
    <source>
        <dbReference type="EnsemblMetazoa" id="PPAI004426-PA"/>
    </source>
</evidence>
<dbReference type="InterPro" id="IPR052728">
    <property type="entry name" value="O2_lipid_transport_reg"/>
</dbReference>
<reference evidence="1" key="1">
    <citation type="submission" date="2022-08" db="UniProtKB">
        <authorList>
            <consortium name="EnsemblMetazoa"/>
        </authorList>
    </citation>
    <scope>IDENTIFICATION</scope>
    <source>
        <strain evidence="1">Israel</strain>
    </source>
</reference>
<accession>A0A1B0EWU1</accession>
<dbReference type="VEuPathDB" id="VectorBase:PPAI004426"/>
<dbReference type="AlphaFoldDB" id="A0A1B0EWU1"/>
<proteinExistence type="predicted"/>
<keyword evidence="2" id="KW-1185">Reference proteome</keyword>
<protein>
    <recommendedName>
        <fullName evidence="3">Acyltransferase 3 domain-containing protein</fullName>
    </recommendedName>
</protein>
<dbReference type="EMBL" id="AJVK01013059">
    <property type="status" value="NOT_ANNOTATED_CDS"/>
    <property type="molecule type" value="Genomic_DNA"/>
</dbReference>
<dbReference type="PANTHER" id="PTHR11161">
    <property type="entry name" value="O-ACYLTRANSFERASE"/>
    <property type="match status" value="1"/>
</dbReference>